<reference evidence="4" key="1">
    <citation type="submission" date="2020-11" db="EMBL/GenBank/DDBJ databases">
        <title>Bacterial whole genome sequence for Panacibacter sp. DH6.</title>
        <authorList>
            <person name="Le V."/>
            <person name="Ko S."/>
            <person name="Ahn C.-Y."/>
            <person name="Oh H.-M."/>
        </authorList>
    </citation>
    <scope>NUCLEOTIDE SEQUENCE</scope>
    <source>
        <strain evidence="4">DH6</strain>
    </source>
</reference>
<dbReference type="GO" id="GO:0008237">
    <property type="term" value="F:metallopeptidase activity"/>
    <property type="evidence" value="ECO:0007669"/>
    <property type="project" value="InterPro"/>
</dbReference>
<sequence length="560" mass="63593">MKKILVLLLCTASSAGFVKAQLGEKKATFTHQDTLRGSLNAERTWWNVLHYDISVKPDYSTKTITGKTGIKYKVTQSSYPAFMQIDLQEPLVIDSVLFGNSNRPLQFTKDGNAWHVNVPKQPANAVNDVTVYYHGKPREAVRPPWDGGWIWKKDSLGRPWMSVACQGLGASVWYPCKDHQSDEPDSGATLTMIVPDTLIGVGNGRLKNKSSNGGLATYTWEVVNPINNYNIIPYIGKYENWTDTFMGEKGKLDLSYWVLDYEIPKAKKQFEQVKLMLRAFEYWMGPYPFYEDGYKLVQSPHLGMEHQSAVAYGNKFLNGYLGRDLSGTGWGLKWDFIIVHESGHEWFANNITSNDIADMWVHEGFTNYSETLFTDYYYGAKAGNEYNAGTRKGIQNDINIIGPYGVNKEGSGDMYPKAGNMLQAIRHSIDNDGQWRQILRGLNKTFYHQTVDTKQVEEYISKTSGIDFSKVFDQYLRTTQIPQLDYYYTNDGKTFCYKWSDCVPGFNLQLALNNGNGNIRLKPTTKWQKLSVSAADKALLDGNFITSLYYVTVKEQAQIK</sequence>
<dbReference type="SUPFAM" id="SSF55486">
    <property type="entry name" value="Metalloproteases ('zincins'), catalytic domain"/>
    <property type="match status" value="1"/>
</dbReference>
<dbReference type="InterPro" id="IPR027268">
    <property type="entry name" value="Peptidase_M4/M1_CTD_sf"/>
</dbReference>
<name>A0A931GX85_9BACT</name>
<dbReference type="Pfam" id="PF01433">
    <property type="entry name" value="Peptidase_M1"/>
    <property type="match status" value="1"/>
</dbReference>
<organism evidence="4 5">
    <name type="scientific">Panacibacter microcysteis</name>
    <dbReference type="NCBI Taxonomy" id="2793269"/>
    <lineage>
        <taxon>Bacteria</taxon>
        <taxon>Pseudomonadati</taxon>
        <taxon>Bacteroidota</taxon>
        <taxon>Chitinophagia</taxon>
        <taxon>Chitinophagales</taxon>
        <taxon>Chitinophagaceae</taxon>
        <taxon>Panacibacter</taxon>
    </lineage>
</organism>
<dbReference type="InterPro" id="IPR014782">
    <property type="entry name" value="Peptidase_M1_dom"/>
</dbReference>
<dbReference type="Gene3D" id="1.10.390.10">
    <property type="entry name" value="Neutral Protease Domain 2"/>
    <property type="match status" value="1"/>
</dbReference>
<evidence type="ECO:0000313" key="4">
    <source>
        <dbReference type="EMBL" id="MBG9377578.1"/>
    </source>
</evidence>
<dbReference type="EMBL" id="JADWYR010000002">
    <property type="protein sequence ID" value="MBG9377578.1"/>
    <property type="molecule type" value="Genomic_DNA"/>
</dbReference>
<dbReference type="InterPro" id="IPR042097">
    <property type="entry name" value="Aminopeptidase_N-like_N_sf"/>
</dbReference>
<dbReference type="PANTHER" id="PTHR45726">
    <property type="entry name" value="LEUKOTRIENE A-4 HYDROLASE"/>
    <property type="match status" value="1"/>
</dbReference>
<keyword evidence="1" id="KW-0862">Zinc</keyword>
<evidence type="ECO:0000256" key="2">
    <source>
        <dbReference type="SAM" id="SignalP"/>
    </source>
</evidence>
<dbReference type="Proteomes" id="UP000628448">
    <property type="component" value="Unassembled WGS sequence"/>
</dbReference>
<keyword evidence="2" id="KW-0732">Signal</keyword>
<dbReference type="RefSeq" id="WP_196991655.1">
    <property type="nucleotide sequence ID" value="NZ_JADWYR010000002.1"/>
</dbReference>
<dbReference type="InterPro" id="IPR034015">
    <property type="entry name" value="M1_LTA4H"/>
</dbReference>
<evidence type="ECO:0000256" key="1">
    <source>
        <dbReference type="PIRSR" id="PIRSR634015-3"/>
    </source>
</evidence>
<gene>
    <name evidence="4" type="ORF">I5907_15140</name>
</gene>
<dbReference type="GO" id="GO:0008270">
    <property type="term" value="F:zinc ion binding"/>
    <property type="evidence" value="ECO:0007669"/>
    <property type="project" value="InterPro"/>
</dbReference>
<dbReference type="PANTHER" id="PTHR45726:SF3">
    <property type="entry name" value="LEUKOTRIENE A-4 HYDROLASE"/>
    <property type="match status" value="1"/>
</dbReference>
<dbReference type="SUPFAM" id="SSF63737">
    <property type="entry name" value="Leukotriene A4 hydrolase N-terminal domain"/>
    <property type="match status" value="1"/>
</dbReference>
<feature type="binding site" evidence="1">
    <location>
        <position position="363"/>
    </location>
    <ligand>
        <name>Zn(2+)</name>
        <dbReference type="ChEBI" id="CHEBI:29105"/>
        <note>catalytic</note>
    </ligand>
</feature>
<proteinExistence type="predicted"/>
<keyword evidence="5" id="KW-1185">Reference proteome</keyword>
<dbReference type="CDD" id="cd09603">
    <property type="entry name" value="M1_APN_like"/>
    <property type="match status" value="1"/>
</dbReference>
<feature type="domain" description="Peptidase M1 membrane alanine aminopeptidase" evidence="3">
    <location>
        <begin position="299"/>
        <end position="475"/>
    </location>
</feature>
<accession>A0A931GX85</accession>
<feature type="signal peptide" evidence="2">
    <location>
        <begin position="1"/>
        <end position="20"/>
    </location>
</feature>
<dbReference type="Gene3D" id="2.60.40.1730">
    <property type="entry name" value="tricorn interacting facor f3 domain"/>
    <property type="match status" value="1"/>
</dbReference>
<evidence type="ECO:0000259" key="3">
    <source>
        <dbReference type="Pfam" id="PF01433"/>
    </source>
</evidence>
<comment type="cofactor">
    <cofactor evidence="1">
        <name>Zn(2+)</name>
        <dbReference type="ChEBI" id="CHEBI:29105"/>
    </cofactor>
    <text evidence="1">Binds 1 zinc ion per subunit.</text>
</comment>
<comment type="caution">
    <text evidence="4">The sequence shown here is derived from an EMBL/GenBank/DDBJ whole genome shotgun (WGS) entry which is preliminary data.</text>
</comment>
<keyword evidence="1" id="KW-0479">Metal-binding</keyword>
<feature type="binding site" evidence="1">
    <location>
        <position position="340"/>
    </location>
    <ligand>
        <name>Zn(2+)</name>
        <dbReference type="ChEBI" id="CHEBI:29105"/>
        <note>catalytic</note>
    </ligand>
</feature>
<evidence type="ECO:0000313" key="5">
    <source>
        <dbReference type="Proteomes" id="UP000628448"/>
    </source>
</evidence>
<feature type="chain" id="PRO_5037392036" evidence="2">
    <location>
        <begin position="21"/>
        <end position="560"/>
    </location>
</feature>
<protein>
    <submittedName>
        <fullName evidence="4">M1 family metallopeptidase</fullName>
    </submittedName>
</protein>
<dbReference type="AlphaFoldDB" id="A0A931GX85"/>
<feature type="binding site" evidence="1">
    <location>
        <position position="344"/>
    </location>
    <ligand>
        <name>Zn(2+)</name>
        <dbReference type="ChEBI" id="CHEBI:29105"/>
        <note>catalytic</note>
    </ligand>
</feature>